<evidence type="ECO:0000313" key="1">
    <source>
        <dbReference type="EMBL" id="MBB5940292.1"/>
    </source>
</evidence>
<gene>
    <name evidence="1" type="ORF">FHS42_007390</name>
</gene>
<reference evidence="1 2" key="1">
    <citation type="submission" date="2020-08" db="EMBL/GenBank/DDBJ databases">
        <title>Genomic Encyclopedia of Type Strains, Phase III (KMG-III): the genomes of soil and plant-associated and newly described type strains.</title>
        <authorList>
            <person name="Whitman W."/>
        </authorList>
    </citation>
    <scope>NUCLEOTIDE SEQUENCE [LARGE SCALE GENOMIC DNA]</scope>
    <source>
        <strain evidence="1 2">CECT 8305</strain>
    </source>
</reference>
<name>A0A7W9V2T2_9ACTN</name>
<dbReference type="Proteomes" id="UP000588098">
    <property type="component" value="Unassembled WGS sequence"/>
</dbReference>
<keyword evidence="2" id="KW-1185">Reference proteome</keyword>
<organism evidence="1 2">
    <name type="scientific">Streptomyces zagrosensis</name>
    <dbReference type="NCBI Taxonomy" id="1042984"/>
    <lineage>
        <taxon>Bacteria</taxon>
        <taxon>Bacillati</taxon>
        <taxon>Actinomycetota</taxon>
        <taxon>Actinomycetes</taxon>
        <taxon>Kitasatosporales</taxon>
        <taxon>Streptomycetaceae</taxon>
        <taxon>Streptomyces</taxon>
    </lineage>
</organism>
<proteinExistence type="predicted"/>
<dbReference type="EMBL" id="JACHJL010000039">
    <property type="protein sequence ID" value="MBB5940292.1"/>
    <property type="molecule type" value="Genomic_DNA"/>
</dbReference>
<evidence type="ECO:0000313" key="2">
    <source>
        <dbReference type="Proteomes" id="UP000588098"/>
    </source>
</evidence>
<dbReference type="AlphaFoldDB" id="A0A7W9V2T2"/>
<comment type="caution">
    <text evidence="1">The sequence shown here is derived from an EMBL/GenBank/DDBJ whole genome shotgun (WGS) entry which is preliminary data.</text>
</comment>
<sequence length="94" mass="10542">MLDAARLLRRVDRRQLDCGERWLKPAADLTAIAERVADAAGTGTRRAQRLIADTLAVADACTLDPVQDLVIGTPTSPRPRWWVRRRCRTERCGC</sequence>
<protein>
    <submittedName>
        <fullName evidence="1">Uncharacterized protein</fullName>
    </submittedName>
</protein>
<accession>A0A7W9V2T2</accession>